<evidence type="ECO:0000256" key="6">
    <source>
        <dbReference type="SAM" id="Phobius"/>
    </source>
</evidence>
<dbReference type="InterPro" id="IPR020846">
    <property type="entry name" value="MFS_dom"/>
</dbReference>
<comment type="caution">
    <text evidence="8">The sequence shown here is derived from an EMBL/GenBank/DDBJ whole genome shotgun (WGS) entry which is preliminary data.</text>
</comment>
<feature type="transmembrane region" description="Helical" evidence="6">
    <location>
        <begin position="57"/>
        <end position="81"/>
    </location>
</feature>
<evidence type="ECO:0000256" key="4">
    <source>
        <dbReference type="ARBA" id="ARBA00022989"/>
    </source>
</evidence>
<dbReference type="InterPro" id="IPR011701">
    <property type="entry name" value="MFS"/>
</dbReference>
<dbReference type="EMBL" id="RZIJ01000016">
    <property type="protein sequence ID" value="RUQ67842.1"/>
    <property type="molecule type" value="Genomic_DNA"/>
</dbReference>
<dbReference type="PROSITE" id="PS50850">
    <property type="entry name" value="MFS"/>
    <property type="match status" value="1"/>
</dbReference>
<proteinExistence type="predicted"/>
<dbReference type="OrthoDB" id="9788453at2"/>
<feature type="transmembrane region" description="Helical" evidence="6">
    <location>
        <begin position="210"/>
        <end position="230"/>
    </location>
</feature>
<keyword evidence="4 6" id="KW-1133">Transmembrane helix</keyword>
<reference evidence="8 9" key="1">
    <citation type="submission" date="2018-12" db="EMBL/GenBank/DDBJ databases">
        <authorList>
            <person name="Yang Y."/>
        </authorList>
    </citation>
    <scope>NUCLEOTIDE SEQUENCE [LARGE SCALE GENOMIC DNA]</scope>
    <source>
        <strain evidence="8 9">GSF71</strain>
    </source>
</reference>
<dbReference type="Gene3D" id="1.20.1250.20">
    <property type="entry name" value="MFS general substrate transporter like domains"/>
    <property type="match status" value="1"/>
</dbReference>
<evidence type="ECO:0000256" key="1">
    <source>
        <dbReference type="ARBA" id="ARBA00004651"/>
    </source>
</evidence>
<dbReference type="GO" id="GO:0005886">
    <property type="term" value="C:plasma membrane"/>
    <property type="evidence" value="ECO:0007669"/>
    <property type="project" value="UniProtKB-SubCell"/>
</dbReference>
<name>A0A433J5K9_9PROT</name>
<feature type="transmembrane region" description="Helical" evidence="6">
    <location>
        <begin position="291"/>
        <end position="308"/>
    </location>
</feature>
<organism evidence="8 9">
    <name type="scientific">Azospirillum doebereinerae</name>
    <dbReference type="NCBI Taxonomy" id="92933"/>
    <lineage>
        <taxon>Bacteria</taxon>
        <taxon>Pseudomonadati</taxon>
        <taxon>Pseudomonadota</taxon>
        <taxon>Alphaproteobacteria</taxon>
        <taxon>Rhodospirillales</taxon>
        <taxon>Azospirillaceae</taxon>
        <taxon>Azospirillum</taxon>
    </lineage>
</organism>
<feature type="transmembrane region" description="Helical" evidence="6">
    <location>
        <begin position="119"/>
        <end position="139"/>
    </location>
</feature>
<dbReference type="SUPFAM" id="SSF103473">
    <property type="entry name" value="MFS general substrate transporter"/>
    <property type="match status" value="1"/>
</dbReference>
<feature type="transmembrane region" description="Helical" evidence="6">
    <location>
        <begin position="151"/>
        <end position="172"/>
    </location>
</feature>
<dbReference type="InterPro" id="IPR036259">
    <property type="entry name" value="MFS_trans_sf"/>
</dbReference>
<feature type="transmembrane region" description="Helical" evidence="6">
    <location>
        <begin position="184"/>
        <end position="204"/>
    </location>
</feature>
<dbReference type="GO" id="GO:0022857">
    <property type="term" value="F:transmembrane transporter activity"/>
    <property type="evidence" value="ECO:0007669"/>
    <property type="project" value="InterPro"/>
</dbReference>
<dbReference type="Proteomes" id="UP000280346">
    <property type="component" value="Unassembled WGS sequence"/>
</dbReference>
<protein>
    <submittedName>
        <fullName evidence="8">MFS transporter</fullName>
    </submittedName>
</protein>
<evidence type="ECO:0000313" key="9">
    <source>
        <dbReference type="Proteomes" id="UP000280346"/>
    </source>
</evidence>
<feature type="transmembrane region" description="Helical" evidence="6">
    <location>
        <begin position="257"/>
        <end position="279"/>
    </location>
</feature>
<dbReference type="CDD" id="cd17324">
    <property type="entry name" value="MFS_NepI_like"/>
    <property type="match status" value="1"/>
</dbReference>
<evidence type="ECO:0000256" key="3">
    <source>
        <dbReference type="ARBA" id="ARBA00022692"/>
    </source>
</evidence>
<comment type="subcellular location">
    <subcellularLocation>
        <location evidence="1">Cell membrane</location>
        <topology evidence="1">Multi-pass membrane protein</topology>
    </subcellularLocation>
</comment>
<sequence length="438" mass="43387">MMCAAAYSVQSQPAVPARRPSPLPGTLQTRMTTDAILNTAGPATANKAAARAETTALLLLSLAYFVVGVTSLAVVGVLGAIGGDLGVSPGAAAGLVTAFALSFAVAAPLAQAWATRWPLPTLLTAGLVLLAGGAVATGLSTSYGGAVAARIASGAAAALVGPSASAIGAALVPAERRGRALGTVFGGMTLATVLGVPLAAWLGAHLSWRTVFLLVAGLGLLTAVAARLWVPRGIGAGRARLGLGDVAALLARRAVGFGILASQLQMLAQFVTYALLAAYLAERFGSGADRVSLALLVFGASGVIGNAVAGRLSDRVGPNILIRVSFAGLAVSFVALMAAPSYALALVALAVWAVFSLMLMTPQQKRLVGVAGDRTAVALGLNSAAIYIGMAAGSSLGGLAHAAFGGVWLPALSLAVAVAAAGCAEWAMRAPCQHAVGQ</sequence>
<evidence type="ECO:0000256" key="5">
    <source>
        <dbReference type="ARBA" id="ARBA00023136"/>
    </source>
</evidence>
<evidence type="ECO:0000313" key="8">
    <source>
        <dbReference type="EMBL" id="RUQ67842.1"/>
    </source>
</evidence>
<keyword evidence="5 6" id="KW-0472">Membrane</keyword>
<feature type="transmembrane region" description="Helical" evidence="6">
    <location>
        <begin position="87"/>
        <end position="107"/>
    </location>
</feature>
<dbReference type="PANTHER" id="PTHR43124:SF10">
    <property type="entry name" value="PURINE EFFLUX PUMP PBUE"/>
    <property type="match status" value="1"/>
</dbReference>
<dbReference type="PANTHER" id="PTHR43124">
    <property type="entry name" value="PURINE EFFLUX PUMP PBUE"/>
    <property type="match status" value="1"/>
</dbReference>
<feature type="transmembrane region" description="Helical" evidence="6">
    <location>
        <begin position="320"/>
        <end position="336"/>
    </location>
</feature>
<dbReference type="InterPro" id="IPR050189">
    <property type="entry name" value="MFS_Efflux_Transporters"/>
</dbReference>
<evidence type="ECO:0000256" key="2">
    <source>
        <dbReference type="ARBA" id="ARBA00022475"/>
    </source>
</evidence>
<accession>A0A433J5K9</accession>
<dbReference type="Pfam" id="PF07690">
    <property type="entry name" value="MFS_1"/>
    <property type="match status" value="2"/>
</dbReference>
<dbReference type="AlphaFoldDB" id="A0A433J5K9"/>
<keyword evidence="9" id="KW-1185">Reference proteome</keyword>
<gene>
    <name evidence="8" type="ORF">EJ913_19435</name>
</gene>
<feature type="transmembrane region" description="Helical" evidence="6">
    <location>
        <begin position="342"/>
        <end position="360"/>
    </location>
</feature>
<feature type="transmembrane region" description="Helical" evidence="6">
    <location>
        <begin position="407"/>
        <end position="428"/>
    </location>
</feature>
<feature type="transmembrane region" description="Helical" evidence="6">
    <location>
        <begin position="381"/>
        <end position="401"/>
    </location>
</feature>
<feature type="domain" description="Major facilitator superfamily (MFS) profile" evidence="7">
    <location>
        <begin position="56"/>
        <end position="434"/>
    </location>
</feature>
<evidence type="ECO:0000259" key="7">
    <source>
        <dbReference type="PROSITE" id="PS50850"/>
    </source>
</evidence>
<keyword evidence="3 6" id="KW-0812">Transmembrane</keyword>
<keyword evidence="2" id="KW-1003">Cell membrane</keyword>